<dbReference type="InterPro" id="IPR046848">
    <property type="entry name" value="E_motif"/>
</dbReference>
<dbReference type="Pfam" id="PF13041">
    <property type="entry name" value="PPR_2"/>
    <property type="match status" value="1"/>
</dbReference>
<dbReference type="InterPro" id="IPR032867">
    <property type="entry name" value="DYW_dom"/>
</dbReference>
<proteinExistence type="predicted"/>
<feature type="domain" description="DYW" evidence="4">
    <location>
        <begin position="681"/>
        <end position="751"/>
    </location>
</feature>
<dbReference type="AlphaFoldDB" id="A0A7I8KLD6"/>
<feature type="repeat" description="PPR" evidence="2">
    <location>
        <begin position="244"/>
        <end position="278"/>
    </location>
</feature>
<evidence type="ECO:0000313" key="6">
    <source>
        <dbReference type="Proteomes" id="UP000663760"/>
    </source>
</evidence>
<organism evidence="5 6">
    <name type="scientific">Spirodela intermedia</name>
    <name type="common">Intermediate duckweed</name>
    <dbReference type="NCBI Taxonomy" id="51605"/>
    <lineage>
        <taxon>Eukaryota</taxon>
        <taxon>Viridiplantae</taxon>
        <taxon>Streptophyta</taxon>
        <taxon>Embryophyta</taxon>
        <taxon>Tracheophyta</taxon>
        <taxon>Spermatophyta</taxon>
        <taxon>Magnoliopsida</taxon>
        <taxon>Liliopsida</taxon>
        <taxon>Araceae</taxon>
        <taxon>Lemnoideae</taxon>
        <taxon>Spirodela</taxon>
    </lineage>
</organism>
<keyword evidence="1" id="KW-0677">Repeat</keyword>
<dbReference type="InterPro" id="IPR011990">
    <property type="entry name" value="TPR-like_helical_dom_sf"/>
</dbReference>
<dbReference type="PANTHER" id="PTHR24015">
    <property type="entry name" value="OS07G0578800 PROTEIN-RELATED"/>
    <property type="match status" value="1"/>
</dbReference>
<feature type="repeat" description="PPR" evidence="2">
    <location>
        <begin position="343"/>
        <end position="377"/>
    </location>
</feature>
<dbReference type="Gene3D" id="1.25.40.10">
    <property type="entry name" value="Tetratricopeptide repeat domain"/>
    <property type="match status" value="5"/>
</dbReference>
<dbReference type="GO" id="GO:0008270">
    <property type="term" value="F:zinc ion binding"/>
    <property type="evidence" value="ECO:0007669"/>
    <property type="project" value="InterPro"/>
</dbReference>
<dbReference type="InterPro" id="IPR002885">
    <property type="entry name" value="PPR_rpt"/>
</dbReference>
<reference evidence="5" key="1">
    <citation type="submission" date="2020-02" db="EMBL/GenBank/DDBJ databases">
        <authorList>
            <person name="Scholz U."/>
            <person name="Mascher M."/>
            <person name="Fiebig A."/>
        </authorList>
    </citation>
    <scope>NUCLEOTIDE SEQUENCE</scope>
</reference>
<dbReference type="NCBIfam" id="TIGR00756">
    <property type="entry name" value="PPR"/>
    <property type="match status" value="2"/>
</dbReference>
<sequence>MNTCPIKAVQDRRTMGLLLAELIPSSSTLDIHRRRRLLPRRSFSTATAAFNSGATSGPGLAGDPRQGFDPSGVPQDRVSFVRALGRIARSECWLSGRILHGIVVKSGRSSDRFIAASLLDMYAKCGDLESAGVVFDRLDDRDAVAWNSFTSGYAANGFPARALDLFLRLAATGEPPPTGHTISIAIGACGDLQAAEQGKQLHAVAVKSDFLQDTAVGNSLVTMYGKCDMIIEAEVLFDEMPHRNLVSWNAMAGAFYRNGSFERALDQVSRMRLSEVEAEGRAWVTSLACCGSLRRLRWGKGIHALAIKGGFSSNAFVSSAVVGMYSGCAEMADAEKKLEDDSAVPSWNALLSGYVRHGRSEEALEAFGRMWQRALSLDHFTFSTVLKACSSLPSLAAGEQIHAQIVKSGRGGGHGASNPHVGSSLIEMYSRCGCLAEAEKVFAAMEEKDTVVWNSMLGGYAQGGFGEKAILLYDRMREEGVVKPTGPTLLAVLSACSHSGLVQQGRRIFDSMAKGNQGIEPEEPHFACMVDLLSRRGLLRQAEDFIARLPTKATSPTPSSIWRPLLAAARSYGDLTTAEQVAGRMLEMNPEDPTVYVTLANMYAADGRRDEAANQRRAMSEKALKKEPGYSWIEVDSRVHMFFCNDKRSEMTSEIYEKLRELAGEIRRRGGGSTAEEDRGMYHSERLAVSLGLISTRPWKPIRVFKNLRVCGDCHAAMKEISAITGREVILKDNYRFHCFKQGSCSCGDFW</sequence>
<keyword evidence="6" id="KW-1185">Reference proteome</keyword>
<dbReference type="Proteomes" id="UP000663760">
    <property type="component" value="Chromosome 6"/>
</dbReference>
<dbReference type="GO" id="GO:0009451">
    <property type="term" value="P:RNA modification"/>
    <property type="evidence" value="ECO:0007669"/>
    <property type="project" value="InterPro"/>
</dbReference>
<protein>
    <recommendedName>
        <fullName evidence="4">DYW domain-containing protein</fullName>
    </recommendedName>
</protein>
<evidence type="ECO:0000256" key="3">
    <source>
        <dbReference type="SAM" id="MobiDB-lite"/>
    </source>
</evidence>
<evidence type="ECO:0000313" key="5">
    <source>
        <dbReference type="EMBL" id="CAA7398106.1"/>
    </source>
</evidence>
<evidence type="ECO:0000256" key="1">
    <source>
        <dbReference type="ARBA" id="ARBA00022737"/>
    </source>
</evidence>
<dbReference type="OrthoDB" id="750109at2759"/>
<dbReference type="PANTHER" id="PTHR24015:SF1713">
    <property type="entry name" value="REPEAT SUPERFAMILY PROTEIN, PUTATIVE-RELATED"/>
    <property type="match status" value="1"/>
</dbReference>
<dbReference type="Pfam" id="PF20431">
    <property type="entry name" value="E_motif"/>
    <property type="match status" value="1"/>
</dbReference>
<dbReference type="FunFam" id="1.25.40.10:FF:000344">
    <property type="entry name" value="Pentatricopeptide repeat-containing protein"/>
    <property type="match status" value="1"/>
</dbReference>
<evidence type="ECO:0000259" key="4">
    <source>
        <dbReference type="Pfam" id="PF14432"/>
    </source>
</evidence>
<dbReference type="GO" id="GO:0003723">
    <property type="term" value="F:RNA binding"/>
    <property type="evidence" value="ECO:0007669"/>
    <property type="project" value="InterPro"/>
</dbReference>
<feature type="repeat" description="PPR" evidence="2">
    <location>
        <begin position="142"/>
        <end position="176"/>
    </location>
</feature>
<accession>A0A7I8KLD6</accession>
<feature type="region of interest" description="Disordered" evidence="3">
    <location>
        <begin position="49"/>
        <end position="68"/>
    </location>
</feature>
<dbReference type="PROSITE" id="PS51375">
    <property type="entry name" value="PPR"/>
    <property type="match status" value="4"/>
</dbReference>
<evidence type="ECO:0000256" key="2">
    <source>
        <dbReference type="PROSITE-ProRule" id="PRU00708"/>
    </source>
</evidence>
<dbReference type="SUPFAM" id="SSF48452">
    <property type="entry name" value="TPR-like"/>
    <property type="match status" value="2"/>
</dbReference>
<feature type="repeat" description="PPR" evidence="2">
    <location>
        <begin position="449"/>
        <end position="483"/>
    </location>
</feature>
<name>A0A7I8KLD6_SPIIN</name>
<dbReference type="Pfam" id="PF14432">
    <property type="entry name" value="DYW_deaminase"/>
    <property type="match status" value="1"/>
</dbReference>
<dbReference type="Pfam" id="PF01535">
    <property type="entry name" value="PPR"/>
    <property type="match status" value="6"/>
</dbReference>
<dbReference type="InterPro" id="IPR046960">
    <property type="entry name" value="PPR_At4g14850-like_plant"/>
</dbReference>
<dbReference type="EMBL" id="LR746269">
    <property type="protein sequence ID" value="CAA7398106.1"/>
    <property type="molecule type" value="Genomic_DNA"/>
</dbReference>
<dbReference type="FunFam" id="1.25.40.10:FF:000090">
    <property type="entry name" value="Pentatricopeptide repeat-containing protein, chloroplastic"/>
    <property type="match status" value="1"/>
</dbReference>
<gene>
    <name evidence="5" type="ORF">SI8410_06008771</name>
</gene>